<dbReference type="AlphaFoldDB" id="A0A5A7N917"/>
<accession>A0A5A7N917</accession>
<reference evidence="1 2" key="1">
    <citation type="submission" date="2019-09" db="EMBL/GenBank/DDBJ databases">
        <title>NBRP : Genome information of microbial organism related human and environment.</title>
        <authorList>
            <person name="Hattori M."/>
            <person name="Oshima K."/>
            <person name="Inaba H."/>
            <person name="Suda W."/>
            <person name="Sakamoto M."/>
            <person name="Iino T."/>
            <person name="Kitahara M."/>
            <person name="Oshida Y."/>
            <person name="Iida T."/>
            <person name="Kudo T."/>
            <person name="Itoh T."/>
            <person name="Ohkuma M."/>
        </authorList>
    </citation>
    <scope>NUCLEOTIDE SEQUENCE [LARGE SCALE GENOMIC DNA]</scope>
    <source>
        <strain evidence="1 2">Q-1</strain>
    </source>
</reference>
<proteinExistence type="predicted"/>
<organism evidence="1 2">
    <name type="scientific">Iodidimonas nitroreducens</name>
    <dbReference type="NCBI Taxonomy" id="1236968"/>
    <lineage>
        <taxon>Bacteria</taxon>
        <taxon>Pseudomonadati</taxon>
        <taxon>Pseudomonadota</taxon>
        <taxon>Alphaproteobacteria</taxon>
        <taxon>Iodidimonadales</taxon>
        <taxon>Iodidimonadaceae</taxon>
        <taxon>Iodidimonas</taxon>
    </lineage>
</organism>
<evidence type="ECO:0000313" key="1">
    <source>
        <dbReference type="EMBL" id="GER04843.1"/>
    </source>
</evidence>
<dbReference type="EMBL" id="BKCN01000014">
    <property type="protein sequence ID" value="GER04843.1"/>
    <property type="molecule type" value="Genomic_DNA"/>
</dbReference>
<evidence type="ECO:0000313" key="2">
    <source>
        <dbReference type="Proteomes" id="UP000324996"/>
    </source>
</evidence>
<sequence>MQRGFYDWSDVERFSGHVERHVDAGAWRKWGSEQVTVNFHIANTPDPVVLKMPVYTNHREDTDISRAAWCIFWAHGAFMVAAMRIVPSARC</sequence>
<protein>
    <submittedName>
        <fullName evidence="1">Uncharacterized protein</fullName>
    </submittedName>
</protein>
<keyword evidence="2" id="KW-1185">Reference proteome</keyword>
<gene>
    <name evidence="1" type="ORF">JCM17846_25250</name>
</gene>
<name>A0A5A7N917_9PROT</name>
<dbReference type="Proteomes" id="UP000324996">
    <property type="component" value="Unassembled WGS sequence"/>
</dbReference>
<comment type="caution">
    <text evidence="1">The sequence shown here is derived from an EMBL/GenBank/DDBJ whole genome shotgun (WGS) entry which is preliminary data.</text>
</comment>